<organism evidence="10 11">
    <name type="scientific">Niallia hominis</name>
    <dbReference type="NCBI Taxonomy" id="3133173"/>
    <lineage>
        <taxon>Bacteria</taxon>
        <taxon>Bacillati</taxon>
        <taxon>Bacillota</taxon>
        <taxon>Bacilli</taxon>
        <taxon>Bacillales</taxon>
        <taxon>Bacillaceae</taxon>
        <taxon>Niallia</taxon>
    </lineage>
</organism>
<dbReference type="SUPFAM" id="SSF52540">
    <property type="entry name" value="P-loop containing nucleoside triphosphate hydrolases"/>
    <property type="match status" value="1"/>
</dbReference>
<dbReference type="CDD" id="cd18548">
    <property type="entry name" value="ABC_6TM_Tm287_like"/>
    <property type="match status" value="1"/>
</dbReference>
<feature type="transmembrane region" description="Helical" evidence="7">
    <location>
        <begin position="245"/>
        <end position="265"/>
    </location>
</feature>
<dbReference type="Pfam" id="PF00664">
    <property type="entry name" value="ABC_membrane"/>
    <property type="match status" value="1"/>
</dbReference>
<feature type="domain" description="ABC transmembrane type-1" evidence="9">
    <location>
        <begin position="18"/>
        <end position="305"/>
    </location>
</feature>
<reference evidence="10 11" key="1">
    <citation type="submission" date="2024-03" db="EMBL/GenBank/DDBJ databases">
        <title>Human intestinal bacterial collection.</title>
        <authorList>
            <person name="Pauvert C."/>
            <person name="Hitch T.C.A."/>
            <person name="Clavel T."/>
        </authorList>
    </citation>
    <scope>NUCLEOTIDE SEQUENCE [LARGE SCALE GENOMIC DNA]</scope>
    <source>
        <strain evidence="10 11">CLA-SR-H024</strain>
    </source>
</reference>
<dbReference type="SUPFAM" id="SSF90123">
    <property type="entry name" value="ABC transporter transmembrane region"/>
    <property type="match status" value="1"/>
</dbReference>
<dbReference type="GO" id="GO:0005524">
    <property type="term" value="F:ATP binding"/>
    <property type="evidence" value="ECO:0007669"/>
    <property type="project" value="UniProtKB-KW"/>
</dbReference>
<dbReference type="SMART" id="SM00382">
    <property type="entry name" value="AAA"/>
    <property type="match status" value="1"/>
</dbReference>
<evidence type="ECO:0000256" key="7">
    <source>
        <dbReference type="SAM" id="Phobius"/>
    </source>
</evidence>
<feature type="transmembrane region" description="Helical" evidence="7">
    <location>
        <begin position="160"/>
        <end position="180"/>
    </location>
</feature>
<dbReference type="PROSITE" id="PS50893">
    <property type="entry name" value="ABC_TRANSPORTER_2"/>
    <property type="match status" value="1"/>
</dbReference>
<protein>
    <submittedName>
        <fullName evidence="10">ABC transporter ATP-binding protein</fullName>
    </submittedName>
</protein>
<dbReference type="Gene3D" id="1.20.1560.10">
    <property type="entry name" value="ABC transporter type 1, transmembrane domain"/>
    <property type="match status" value="1"/>
</dbReference>
<dbReference type="InterPro" id="IPR003593">
    <property type="entry name" value="AAA+_ATPase"/>
</dbReference>
<accession>A0ABV1EXF7</accession>
<evidence type="ECO:0000256" key="5">
    <source>
        <dbReference type="ARBA" id="ARBA00022989"/>
    </source>
</evidence>
<dbReference type="Gene3D" id="3.40.50.300">
    <property type="entry name" value="P-loop containing nucleotide triphosphate hydrolases"/>
    <property type="match status" value="1"/>
</dbReference>
<evidence type="ECO:0000259" key="9">
    <source>
        <dbReference type="PROSITE" id="PS50929"/>
    </source>
</evidence>
<comment type="caution">
    <text evidence="10">The sequence shown here is derived from an EMBL/GenBank/DDBJ whole genome shotgun (WGS) entry which is preliminary data.</text>
</comment>
<feature type="transmembrane region" description="Helical" evidence="7">
    <location>
        <begin position="285"/>
        <end position="303"/>
    </location>
</feature>
<dbReference type="InterPro" id="IPR027417">
    <property type="entry name" value="P-loop_NTPase"/>
</dbReference>
<evidence type="ECO:0000256" key="1">
    <source>
        <dbReference type="ARBA" id="ARBA00004651"/>
    </source>
</evidence>
<feature type="transmembrane region" description="Helical" evidence="7">
    <location>
        <begin position="127"/>
        <end position="148"/>
    </location>
</feature>
<proteinExistence type="predicted"/>
<dbReference type="InterPro" id="IPR017871">
    <property type="entry name" value="ABC_transporter-like_CS"/>
</dbReference>
<keyword evidence="5 7" id="KW-1133">Transmembrane helix</keyword>
<dbReference type="Proteomes" id="UP001465426">
    <property type="component" value="Unassembled WGS sequence"/>
</dbReference>
<evidence type="ECO:0000313" key="11">
    <source>
        <dbReference type="Proteomes" id="UP001465426"/>
    </source>
</evidence>
<evidence type="ECO:0000259" key="8">
    <source>
        <dbReference type="PROSITE" id="PS50893"/>
    </source>
</evidence>
<feature type="domain" description="ABC transporter" evidence="8">
    <location>
        <begin position="337"/>
        <end position="573"/>
    </location>
</feature>
<dbReference type="Pfam" id="PF00005">
    <property type="entry name" value="ABC_tran"/>
    <property type="match status" value="1"/>
</dbReference>
<evidence type="ECO:0000256" key="2">
    <source>
        <dbReference type="ARBA" id="ARBA00022692"/>
    </source>
</evidence>
<dbReference type="EMBL" id="JBBMFN010000004">
    <property type="protein sequence ID" value="MEQ2464792.1"/>
    <property type="molecule type" value="Genomic_DNA"/>
</dbReference>
<keyword evidence="2 7" id="KW-0812">Transmembrane</keyword>
<keyword evidence="4 10" id="KW-0067">ATP-binding</keyword>
<keyword evidence="6 7" id="KW-0472">Membrane</keyword>
<comment type="subcellular location">
    <subcellularLocation>
        <location evidence="1">Cell membrane</location>
        <topology evidence="1">Multi-pass membrane protein</topology>
    </subcellularLocation>
</comment>
<dbReference type="RefSeq" id="WP_349204299.1">
    <property type="nucleotide sequence ID" value="NZ_JBBMFN010000004.1"/>
</dbReference>
<dbReference type="PANTHER" id="PTHR43394">
    <property type="entry name" value="ATP-DEPENDENT PERMEASE MDL1, MITOCHONDRIAL"/>
    <property type="match status" value="1"/>
</dbReference>
<sequence>MLKILKNFQKSDWMFITFALIFIFGQVWLDLKLPDYMAEITRLVQTEGSELSDVLKQGAFMMLCAVGSMAASIITVFFAAKVAAGFSNRLRKKVFDKTLSFSMEELSSFSTASLITRSTNDIMQVQILIILSLQIVIKAPIIAIWGIFKIMGKSWEWTAATGVAIAILLVLIAILVFVALPKFKVIQKLTDNLNMVTRENLSGIRVVHAYNATRYHEDKFEKANKELTDTNLFTTRTMAVMMPTITLIMSGMSLAIYWIGAVIINNAPMADRLPLFSDMVVFSSYAMQIIMAFMMVSVAFVMLPRAAVSVRRINEVLDTDVKIKSGTKTEGDSKGEIEFRHVSFKYPGASDYILRDISFTASKGETVAIIGSTGSGKSTLLNLIPRFMDATDGEILVDGQNVKNYKLEALRDKIGYVSQKAVMFSGSVTSNIAFGGEIKQSEDKVKRAVEIAQGKDFIEKMDQQYEGTISQGGTNLSGGQKQRLSIARAIYKDPEIYLFDDSFSALDYKTDRVLRSKLKEEINDATNIIVAQRIGTIKDADRILVLDKGEVVGIGTHDELMVTCDVYQEIALSQLSKEELEIG</sequence>
<evidence type="ECO:0000256" key="3">
    <source>
        <dbReference type="ARBA" id="ARBA00022741"/>
    </source>
</evidence>
<dbReference type="InterPro" id="IPR003439">
    <property type="entry name" value="ABC_transporter-like_ATP-bd"/>
</dbReference>
<keyword evidence="3" id="KW-0547">Nucleotide-binding</keyword>
<evidence type="ECO:0000256" key="4">
    <source>
        <dbReference type="ARBA" id="ARBA00022840"/>
    </source>
</evidence>
<dbReference type="InterPro" id="IPR011527">
    <property type="entry name" value="ABC1_TM_dom"/>
</dbReference>
<evidence type="ECO:0000256" key="6">
    <source>
        <dbReference type="ARBA" id="ARBA00023136"/>
    </source>
</evidence>
<keyword evidence="11" id="KW-1185">Reference proteome</keyword>
<feature type="transmembrane region" description="Helical" evidence="7">
    <location>
        <begin position="59"/>
        <end position="83"/>
    </location>
</feature>
<feature type="transmembrane region" description="Helical" evidence="7">
    <location>
        <begin position="12"/>
        <end position="29"/>
    </location>
</feature>
<gene>
    <name evidence="10" type="ORF">WMO63_03805</name>
</gene>
<dbReference type="PROSITE" id="PS00211">
    <property type="entry name" value="ABC_TRANSPORTER_1"/>
    <property type="match status" value="1"/>
</dbReference>
<dbReference type="InterPro" id="IPR039421">
    <property type="entry name" value="Type_1_exporter"/>
</dbReference>
<dbReference type="PROSITE" id="PS50929">
    <property type="entry name" value="ABC_TM1F"/>
    <property type="match status" value="1"/>
</dbReference>
<name>A0ABV1EXF7_9BACI</name>
<dbReference type="InterPro" id="IPR036640">
    <property type="entry name" value="ABC1_TM_sf"/>
</dbReference>
<evidence type="ECO:0000313" key="10">
    <source>
        <dbReference type="EMBL" id="MEQ2464792.1"/>
    </source>
</evidence>
<dbReference type="PANTHER" id="PTHR43394:SF1">
    <property type="entry name" value="ATP-BINDING CASSETTE SUB-FAMILY B MEMBER 10, MITOCHONDRIAL"/>
    <property type="match status" value="1"/>
</dbReference>